<proteinExistence type="inferred from homology"/>
<dbReference type="CDD" id="cd05237">
    <property type="entry name" value="UDP_invert_4-6DH_SDR_e"/>
    <property type="match status" value="1"/>
</dbReference>
<evidence type="ECO:0000259" key="4">
    <source>
        <dbReference type="Pfam" id="PF02719"/>
    </source>
</evidence>
<evidence type="ECO:0000256" key="1">
    <source>
        <dbReference type="ARBA" id="ARBA00007430"/>
    </source>
</evidence>
<dbReference type="SUPFAM" id="SSF51735">
    <property type="entry name" value="NAD(P)-binding Rossmann-fold domains"/>
    <property type="match status" value="1"/>
</dbReference>
<dbReference type="Pfam" id="PF13727">
    <property type="entry name" value="CoA_binding_3"/>
    <property type="match status" value="1"/>
</dbReference>
<dbReference type="Pfam" id="PF02719">
    <property type="entry name" value="Polysacc_synt_2"/>
    <property type="match status" value="1"/>
</dbReference>
<dbReference type="InterPro" id="IPR036291">
    <property type="entry name" value="NAD(P)-bd_dom_sf"/>
</dbReference>
<dbReference type="Proteomes" id="UP000322165">
    <property type="component" value="Unassembled WGS sequence"/>
</dbReference>
<accession>A0A5B2ZFZ5</accession>
<keyword evidence="3" id="KW-1133">Transmembrane helix</keyword>
<dbReference type="EMBL" id="VUOD01000001">
    <property type="protein sequence ID" value="KAA2285982.1"/>
    <property type="molecule type" value="Genomic_DNA"/>
</dbReference>
<dbReference type="InterPro" id="IPR029063">
    <property type="entry name" value="SAM-dependent_MTases_sf"/>
</dbReference>
<dbReference type="InterPro" id="IPR051203">
    <property type="entry name" value="Polysaccharide_Synthase-Rel"/>
</dbReference>
<dbReference type="AlphaFoldDB" id="A0A5B2ZFZ5"/>
<evidence type="ECO:0000313" key="6">
    <source>
        <dbReference type="Proteomes" id="UP000322165"/>
    </source>
</evidence>
<organism evidence="5 6">
    <name type="scientific">Arenimonas fontis</name>
    <dbReference type="NCBI Taxonomy" id="2608255"/>
    <lineage>
        <taxon>Bacteria</taxon>
        <taxon>Pseudomonadati</taxon>
        <taxon>Pseudomonadota</taxon>
        <taxon>Gammaproteobacteria</taxon>
        <taxon>Lysobacterales</taxon>
        <taxon>Lysobacteraceae</taxon>
        <taxon>Arenimonas</taxon>
    </lineage>
</organism>
<reference evidence="5 6" key="1">
    <citation type="submission" date="2019-09" db="EMBL/GenBank/DDBJ databases">
        <title>Arenimonas chukotkensis sp. nov., a bacterium isolated from Chukotka hot spring, Arctic region, Russia.</title>
        <authorList>
            <person name="Zayulina K.S."/>
            <person name="Prokofeva M.I."/>
            <person name="Elcheninov A.G."/>
            <person name="Novikov A."/>
            <person name="Kochetkova T.V."/>
            <person name="Kublanov I.V."/>
        </authorList>
    </citation>
    <scope>NUCLEOTIDE SEQUENCE [LARGE SCALE GENOMIC DNA]</scope>
    <source>
        <strain evidence="5 6">3729k</strain>
    </source>
</reference>
<keyword evidence="3" id="KW-0472">Membrane</keyword>
<feature type="region of interest" description="Disordered" evidence="2">
    <location>
        <begin position="621"/>
        <end position="647"/>
    </location>
</feature>
<dbReference type="Gene3D" id="3.40.50.720">
    <property type="entry name" value="NAD(P)-binding Rossmann-like Domain"/>
    <property type="match status" value="2"/>
</dbReference>
<protein>
    <submittedName>
        <fullName evidence="5">Polysaccharide biosynthesis protein</fullName>
    </submittedName>
</protein>
<feature type="transmembrane region" description="Helical" evidence="3">
    <location>
        <begin position="59"/>
        <end position="83"/>
    </location>
</feature>
<dbReference type="PANTHER" id="PTHR43318:SF1">
    <property type="entry name" value="POLYSACCHARIDE BIOSYNTHESIS PROTEIN EPSC-RELATED"/>
    <property type="match status" value="1"/>
</dbReference>
<dbReference type="PANTHER" id="PTHR43318">
    <property type="entry name" value="UDP-N-ACETYLGLUCOSAMINE 4,6-DEHYDRATASE"/>
    <property type="match status" value="1"/>
</dbReference>
<dbReference type="InterPro" id="IPR003869">
    <property type="entry name" value="Polysac_CapD-like"/>
</dbReference>
<comment type="similarity">
    <text evidence="1">Belongs to the polysaccharide synthase family.</text>
</comment>
<evidence type="ECO:0000256" key="2">
    <source>
        <dbReference type="SAM" id="MobiDB-lite"/>
    </source>
</evidence>
<evidence type="ECO:0000256" key="3">
    <source>
        <dbReference type="SAM" id="Phobius"/>
    </source>
</evidence>
<keyword evidence="6" id="KW-1185">Reference proteome</keyword>
<keyword evidence="3" id="KW-0812">Transmembrane</keyword>
<name>A0A5B2ZFZ5_9GAMM</name>
<sequence length="647" mass="69495">MADVAPPPGVAAMKFAQGSAALLVPRLLIVVHDLLMIAFVWSGLRWLASVAGAPPASSLLLELLIAMLVQGVTLQMVGLYQGLWRFASLPDLANLVRGALIGVVLIVAVLFLLGRLPEVPRRVLFPYPVALVVMLGAPRFLYRLWKDYQHAKHGSGTRVLVLGAGRTAENLLRELRADGRYQPVGLLDDQAGLKGAKLQGVPVLGTLDDLPYIAQETAPQLLVIAMPSATAVEMQRVVALCDETGLPFRTVPRLADMLEGKARRLELSEVRIEDLLGRKPVEFEPVSTCIAGKRVVVTGAGGSIGSELARQCVAAGAATVVLFERAELPLVEIAEELGRDHPQTEIRPFLADCGDPAACRLAFQGGVDFVFHAAACKQVPLLEGQVREALRNNVVATATVARVARETGVGSFVLISTDKAICPVNVLGASKRFAELASQAVFADDGVKLAVVRFGNVLDSAGSVVPAFRRQIAAGGPVTVTHPEVTRYFMTIPEACQLILHSVSLDELSSAVYALDMGRPVAIRELAEQMIRLSGKRPGIDIAVTYTGLRPGEKLHEILFDPSERYQRTRHPRILRALPRQADLERIRDLLDRLDQLLAGSAGEDELFALLCEAVPEYVPGGEQDEQRADGRNGPGVPEPGGVARAG</sequence>
<gene>
    <name evidence="5" type="ORF">F0415_00305</name>
</gene>
<feature type="transmembrane region" description="Helical" evidence="3">
    <location>
        <begin position="125"/>
        <end position="145"/>
    </location>
</feature>
<comment type="caution">
    <text evidence="5">The sequence shown here is derived from an EMBL/GenBank/DDBJ whole genome shotgun (WGS) entry which is preliminary data.</text>
</comment>
<feature type="transmembrane region" description="Helical" evidence="3">
    <location>
        <begin position="95"/>
        <end position="113"/>
    </location>
</feature>
<feature type="domain" description="Polysaccharide biosynthesis protein CapD-like" evidence="4">
    <location>
        <begin position="295"/>
        <end position="577"/>
    </location>
</feature>
<reference evidence="5 6" key="2">
    <citation type="submission" date="2019-09" db="EMBL/GenBank/DDBJ databases">
        <authorList>
            <person name="Mazur A."/>
        </authorList>
    </citation>
    <scope>NUCLEOTIDE SEQUENCE [LARGE SCALE GENOMIC DNA]</scope>
    <source>
        <strain evidence="5 6">3729k</strain>
    </source>
</reference>
<feature type="transmembrane region" description="Helical" evidence="3">
    <location>
        <begin position="27"/>
        <end position="47"/>
    </location>
</feature>
<dbReference type="SUPFAM" id="SSF53335">
    <property type="entry name" value="S-adenosyl-L-methionine-dependent methyltransferases"/>
    <property type="match status" value="1"/>
</dbReference>
<evidence type="ECO:0000313" key="5">
    <source>
        <dbReference type="EMBL" id="KAA2285982.1"/>
    </source>
</evidence>